<dbReference type="eggNOG" id="KOG1721">
    <property type="taxonomic scope" value="Eukaryota"/>
</dbReference>
<feature type="compositionally biased region" description="Polar residues" evidence="10">
    <location>
        <begin position="477"/>
        <end position="498"/>
    </location>
</feature>
<evidence type="ECO:0000256" key="8">
    <source>
        <dbReference type="ARBA" id="ARBA00023242"/>
    </source>
</evidence>
<dbReference type="GeneID" id="11494171"/>
<evidence type="ECO:0000256" key="5">
    <source>
        <dbReference type="ARBA" id="ARBA00022833"/>
    </source>
</evidence>
<dbReference type="KEGG" id="ndi:NDAI_0J00990"/>
<feature type="region of interest" description="Disordered" evidence="10">
    <location>
        <begin position="685"/>
        <end position="719"/>
    </location>
</feature>
<gene>
    <name evidence="12" type="primary">NDAI0J00990</name>
    <name evidence="12" type="ordered locus">NDAI_0J00990</name>
</gene>
<dbReference type="EMBL" id="HE580276">
    <property type="protein sequence ID" value="CCD26991.1"/>
    <property type="molecule type" value="Genomic_DNA"/>
</dbReference>
<evidence type="ECO:0000259" key="11">
    <source>
        <dbReference type="PROSITE" id="PS50157"/>
    </source>
</evidence>
<dbReference type="Gene3D" id="3.30.160.60">
    <property type="entry name" value="Classic Zinc Finger"/>
    <property type="match status" value="2"/>
</dbReference>
<feature type="region of interest" description="Disordered" evidence="10">
    <location>
        <begin position="477"/>
        <end position="499"/>
    </location>
</feature>
<feature type="compositionally biased region" description="Low complexity" evidence="10">
    <location>
        <begin position="703"/>
        <end position="713"/>
    </location>
</feature>
<dbReference type="GO" id="GO:0008270">
    <property type="term" value="F:zinc ion binding"/>
    <property type="evidence" value="ECO:0007669"/>
    <property type="project" value="UniProtKB-KW"/>
</dbReference>
<keyword evidence="3" id="KW-0677">Repeat</keyword>
<dbReference type="Pfam" id="PF00096">
    <property type="entry name" value="zf-C2H2"/>
    <property type="match status" value="1"/>
</dbReference>
<feature type="region of interest" description="Disordered" evidence="10">
    <location>
        <begin position="396"/>
        <end position="415"/>
    </location>
</feature>
<dbReference type="InterPro" id="IPR036236">
    <property type="entry name" value="Znf_C2H2_sf"/>
</dbReference>
<feature type="region of interest" description="Disordered" evidence="10">
    <location>
        <begin position="264"/>
        <end position="302"/>
    </location>
</feature>
<dbReference type="PANTHER" id="PTHR19818:SF144">
    <property type="entry name" value="METALLOTHIONEIN EXPRESSION ACTIVATOR-RELATED"/>
    <property type="match status" value="1"/>
</dbReference>
<evidence type="ECO:0000256" key="3">
    <source>
        <dbReference type="ARBA" id="ARBA00022737"/>
    </source>
</evidence>
<accession>G0WGR3</accession>
<dbReference type="SUPFAM" id="SSF57667">
    <property type="entry name" value="beta-beta-alpha zinc fingers"/>
    <property type="match status" value="1"/>
</dbReference>
<dbReference type="InterPro" id="IPR050329">
    <property type="entry name" value="GLI_C2H2-zinc-finger"/>
</dbReference>
<evidence type="ECO:0000256" key="2">
    <source>
        <dbReference type="ARBA" id="ARBA00022723"/>
    </source>
</evidence>
<feature type="region of interest" description="Disordered" evidence="10">
    <location>
        <begin position="642"/>
        <end position="671"/>
    </location>
</feature>
<dbReference type="PANTHER" id="PTHR19818">
    <property type="entry name" value="ZINC FINGER PROTEIN ZIC AND GLI"/>
    <property type="match status" value="1"/>
</dbReference>
<keyword evidence="4 9" id="KW-0863">Zinc-finger</keyword>
<evidence type="ECO:0000256" key="6">
    <source>
        <dbReference type="ARBA" id="ARBA00023015"/>
    </source>
</evidence>
<evidence type="ECO:0000256" key="10">
    <source>
        <dbReference type="SAM" id="MobiDB-lite"/>
    </source>
</evidence>
<dbReference type="GO" id="GO:0000978">
    <property type="term" value="F:RNA polymerase II cis-regulatory region sequence-specific DNA binding"/>
    <property type="evidence" value="ECO:0007669"/>
    <property type="project" value="TreeGrafter"/>
</dbReference>
<proteinExistence type="predicted"/>
<dbReference type="InterPro" id="IPR013087">
    <property type="entry name" value="Znf_C2H2_type"/>
</dbReference>
<dbReference type="HOGENOM" id="CLU_021006_0_0_1"/>
<evidence type="ECO:0000313" key="12">
    <source>
        <dbReference type="EMBL" id="CCD26991.1"/>
    </source>
</evidence>
<keyword evidence="8" id="KW-0539">Nucleus</keyword>
<sequence>METNLNTNSSRWLEEFVGSINSNTMNFDSMEQTILNNDIINGNDENENDSEKDFDKMLDLDLNLDVFDGYMENQLRDLDIQSSPTCAPNNIQLGNNLDNNNNNNINNNTIDPMDFETSRWNNIKNYDNDPPVSPYKKLQDDSVYIMKRTINDSPTKFKLQRKFEDDNSISETLLKQQEELRYALEKQQELNMLLAQQLKKTQVKQEKLESRLEKQDTNIHPRMKMENIYQNKNAMIELYNKKNSNNKSSNNKIDQIPSPGYFTSPNSMVSPPMSTVSITGSPQRRQAKSNFGFNGNMKTDTKTPKMQLVSPALSIIENSPSYKRTNGNNNFFQSPANNLSATMDELMDDHNANNGLIGLGIQLGPKQKTYLVNENIANNNSHDDFDEADNYIKPSSVDILPTIPGSNENTPLRRRQTIQTQPSYLSQNIYESHTPIKPRQLSISNDKLFEDSAMTPQLRPPPNGRRSSYYETLNTELQQQEDNRYNETPSSERSTSPQHLHEFIQASSSSNSVSTSSSPIKITRKLTTLPRGSIDQYVKELPDKTFECLYPACEKKFFKRRYNIRSHIQTHLEDRPYVCDFFGCDKAFVRNHDLVRHKKVHCEKTFACPCGKKFNREDALIVHRSRMICSGGKKFDNVVIKRSPRKRGRPRKDGSQSVGGSPVKDSVARDTNGQIVFKMEKQIRKNKIKAHTGSEENIRGGELSSLNSNSDNSIPSFNT</sequence>
<name>G0WGR3_NAUDC</name>
<comment type="subcellular location">
    <subcellularLocation>
        <location evidence="1">Nucleus</location>
    </subcellularLocation>
</comment>
<dbReference type="GO" id="GO:0045944">
    <property type="term" value="P:positive regulation of transcription by RNA polymerase II"/>
    <property type="evidence" value="ECO:0007669"/>
    <property type="project" value="UniProtKB-ARBA"/>
</dbReference>
<organism evidence="12 13">
    <name type="scientific">Naumovozyma dairenensis (strain ATCC 10597 / BCRC 20456 / CBS 421 / NBRC 0211 / NRRL Y-12639)</name>
    <name type="common">Saccharomyces dairenensis</name>
    <dbReference type="NCBI Taxonomy" id="1071378"/>
    <lineage>
        <taxon>Eukaryota</taxon>
        <taxon>Fungi</taxon>
        <taxon>Dikarya</taxon>
        <taxon>Ascomycota</taxon>
        <taxon>Saccharomycotina</taxon>
        <taxon>Saccharomycetes</taxon>
        <taxon>Saccharomycetales</taxon>
        <taxon>Saccharomycetaceae</taxon>
        <taxon>Naumovozyma</taxon>
    </lineage>
</organism>
<keyword evidence="6" id="KW-0805">Transcription regulation</keyword>
<dbReference type="RefSeq" id="XP_003672234.1">
    <property type="nucleotide sequence ID" value="XM_003672186.1"/>
</dbReference>
<dbReference type="OrthoDB" id="3437960at2759"/>
<keyword evidence="13" id="KW-1185">Reference proteome</keyword>
<dbReference type="GO" id="GO:0000981">
    <property type="term" value="F:DNA-binding transcription factor activity, RNA polymerase II-specific"/>
    <property type="evidence" value="ECO:0007669"/>
    <property type="project" value="UniProtKB-ARBA"/>
</dbReference>
<dbReference type="PROSITE" id="PS50157">
    <property type="entry name" value="ZINC_FINGER_C2H2_2"/>
    <property type="match status" value="1"/>
</dbReference>
<evidence type="ECO:0000313" key="13">
    <source>
        <dbReference type="Proteomes" id="UP000000689"/>
    </source>
</evidence>
<dbReference type="OMA" id="GQIVFKM"/>
<keyword evidence="2" id="KW-0479">Metal-binding</keyword>
<feature type="domain" description="C2H2-type" evidence="11">
    <location>
        <begin position="577"/>
        <end position="606"/>
    </location>
</feature>
<reference evidence="12 13" key="1">
    <citation type="journal article" date="2011" name="Proc. Natl. Acad. Sci. U.S.A.">
        <title>Evolutionary erosion of yeast sex chromosomes by mating-type switching accidents.</title>
        <authorList>
            <person name="Gordon J.L."/>
            <person name="Armisen D."/>
            <person name="Proux-Wera E."/>
            <person name="Oheigeartaigh S.S."/>
            <person name="Byrne K.P."/>
            <person name="Wolfe K.H."/>
        </authorList>
    </citation>
    <scope>NUCLEOTIDE SEQUENCE [LARGE SCALE GENOMIC DNA]</scope>
    <source>
        <strain evidence="13">ATCC 10597 / BCRC 20456 / CBS 421 / NBRC 0211 / NRRL Y-12639</strain>
    </source>
</reference>
<keyword evidence="5" id="KW-0862">Zinc</keyword>
<keyword evidence="7" id="KW-0804">Transcription</keyword>
<protein>
    <recommendedName>
        <fullName evidence="11">C2H2-type domain-containing protein</fullName>
    </recommendedName>
</protein>
<dbReference type="STRING" id="1071378.G0WGR3"/>
<evidence type="ECO:0000256" key="9">
    <source>
        <dbReference type="PROSITE-ProRule" id="PRU00042"/>
    </source>
</evidence>
<feature type="compositionally biased region" description="Polar residues" evidence="10">
    <location>
        <begin position="264"/>
        <end position="298"/>
    </location>
</feature>
<dbReference type="AlphaFoldDB" id="G0WGR3"/>
<evidence type="ECO:0000256" key="4">
    <source>
        <dbReference type="ARBA" id="ARBA00022771"/>
    </source>
</evidence>
<dbReference type="FunFam" id="3.30.160.60:FF:000125">
    <property type="entry name" value="Putative zinc finger protein 143"/>
    <property type="match status" value="1"/>
</dbReference>
<dbReference type="Proteomes" id="UP000000689">
    <property type="component" value="Chromosome 10"/>
</dbReference>
<evidence type="ECO:0000256" key="7">
    <source>
        <dbReference type="ARBA" id="ARBA00023163"/>
    </source>
</evidence>
<dbReference type="SMART" id="SM00355">
    <property type="entry name" value="ZnF_C2H2"/>
    <property type="match status" value="2"/>
</dbReference>
<evidence type="ECO:0000256" key="1">
    <source>
        <dbReference type="ARBA" id="ARBA00004123"/>
    </source>
</evidence>
<dbReference type="GO" id="GO:0005634">
    <property type="term" value="C:nucleus"/>
    <property type="evidence" value="ECO:0007669"/>
    <property type="project" value="UniProtKB-SubCell"/>
</dbReference>
<dbReference type="FunFam" id="3.30.160.60:FF:001752">
    <property type="entry name" value="Transcriptional factor SWI5"/>
    <property type="match status" value="1"/>
</dbReference>
<dbReference type="PROSITE" id="PS00028">
    <property type="entry name" value="ZINC_FINGER_C2H2_1"/>
    <property type="match status" value="1"/>
</dbReference>